<sequence length="406" mass="43707">MIMALFNSESFRSYDVVVLDGIDYGNFKPGIFGLSLAQIRNIKGAGASAIVKLAGMFGIAEDVELLKYSIDDQFQVKYVISPAFRNGKDENEQTHLYFTTGDWKLPLLDVFQVAGDKIIPEILEVKVGEDKREYACFSFDFNVAGQVKKDGNKLSFSIATNRDVEKASEEIVKIFATSADMSELYSRLVSSPAVGAIGEGANFAQLKELPYGGYEVSQIEWEDKTITAKKGDRAGQQIKIQNWRFKAVNVETKESYIVNASKGSFFGKAITNNGDQDSSILALAAKGKPGSIILTHESDDVMSNGGVRPIGRVFANLEAGKAYLNVRLPQIALAAQLKSAQPAAMQAPAINPSKSASPLAATLNVQATPVTAQQTLPVDAIPVAEEKVPVGVGVGTAEPDPNDVPF</sequence>
<dbReference type="Proteomes" id="UP000225722">
    <property type="component" value="Segment"/>
</dbReference>
<reference evidence="2" key="1">
    <citation type="submission" date="2015-12" db="EMBL/GenBank/DDBJ databases">
        <authorList>
            <person name="Sencilo A."/>
            <person name="Bamford D.H."/>
            <person name="Roine E."/>
        </authorList>
    </citation>
    <scope>NUCLEOTIDE SEQUENCE [LARGE SCALE GENOMIC DNA]</scope>
</reference>
<dbReference type="EMBL" id="KU230356">
    <property type="protein sequence ID" value="ALY07584.1"/>
    <property type="molecule type" value="Genomic_DNA"/>
</dbReference>
<keyword evidence="2" id="KW-1185">Reference proteome</keyword>
<protein>
    <submittedName>
        <fullName evidence="1">Uncharacterized protein</fullName>
    </submittedName>
</protein>
<organism evidence="1 2">
    <name type="scientific">Nodularia phage vB_NpeS-2AV2</name>
    <dbReference type="NCBI Taxonomy" id="1777122"/>
    <lineage>
        <taxon>Viruses</taxon>
        <taxon>Duplodnaviria</taxon>
        <taxon>Heunggongvirae</taxon>
        <taxon>Uroviricota</taxon>
        <taxon>Caudoviricetes</taxon>
        <taxon>Ravarandavirus</taxon>
        <taxon>Ravarandavirus rv2AV2</taxon>
    </lineage>
</organism>
<gene>
    <name evidence="1" type="ORF">2AV2_132</name>
</gene>
<name>A0A1L2BX22_9CAUD</name>
<proteinExistence type="predicted"/>
<accession>A0A1L2BX22</accession>
<evidence type="ECO:0000313" key="1">
    <source>
        <dbReference type="EMBL" id="ALY07584.1"/>
    </source>
</evidence>
<evidence type="ECO:0000313" key="2">
    <source>
        <dbReference type="Proteomes" id="UP000225722"/>
    </source>
</evidence>